<reference evidence="5" key="2">
    <citation type="submission" date="2012-11" db="EMBL/GenBank/DDBJ databases">
        <authorList>
            <person name="Kuo A."/>
            <person name="Curtis B.A."/>
            <person name="Tanifuji G."/>
            <person name="Burki F."/>
            <person name="Gruber A."/>
            <person name="Irimia M."/>
            <person name="Maruyama S."/>
            <person name="Arias M.C."/>
            <person name="Ball S.G."/>
            <person name="Gile G.H."/>
            <person name="Hirakawa Y."/>
            <person name="Hopkins J.F."/>
            <person name="Rensing S.A."/>
            <person name="Schmutz J."/>
            <person name="Symeonidi A."/>
            <person name="Elias M."/>
            <person name="Eveleigh R.J."/>
            <person name="Herman E.K."/>
            <person name="Klute M.J."/>
            <person name="Nakayama T."/>
            <person name="Obornik M."/>
            <person name="Reyes-Prieto A."/>
            <person name="Armbrust E.V."/>
            <person name="Aves S.J."/>
            <person name="Beiko R.G."/>
            <person name="Coutinho P."/>
            <person name="Dacks J.B."/>
            <person name="Durnford D.G."/>
            <person name="Fast N.M."/>
            <person name="Green B.R."/>
            <person name="Grisdale C."/>
            <person name="Hempe F."/>
            <person name="Henrissat B."/>
            <person name="Hoppner M.P."/>
            <person name="Ishida K.-I."/>
            <person name="Kim E."/>
            <person name="Koreny L."/>
            <person name="Kroth P.G."/>
            <person name="Liu Y."/>
            <person name="Malik S.-B."/>
            <person name="Maier U.G."/>
            <person name="McRose D."/>
            <person name="Mock T."/>
            <person name="Neilson J.A."/>
            <person name="Onodera N.T."/>
            <person name="Poole A.M."/>
            <person name="Pritham E.J."/>
            <person name="Richards T.A."/>
            <person name="Rocap G."/>
            <person name="Roy S.W."/>
            <person name="Sarai C."/>
            <person name="Schaack S."/>
            <person name="Shirato S."/>
            <person name="Slamovits C.H."/>
            <person name="Spencer D.F."/>
            <person name="Suzuki S."/>
            <person name="Worden A.Z."/>
            <person name="Zauner S."/>
            <person name="Barry K."/>
            <person name="Bell C."/>
            <person name="Bharti A.K."/>
            <person name="Crow J.A."/>
            <person name="Grimwood J."/>
            <person name="Kramer R."/>
            <person name="Lindquist E."/>
            <person name="Lucas S."/>
            <person name="Salamov A."/>
            <person name="McFadden G.I."/>
            <person name="Lane C.E."/>
            <person name="Keeling P.J."/>
            <person name="Gray M.W."/>
            <person name="Grigoriev I.V."/>
            <person name="Archibald J.M."/>
        </authorList>
    </citation>
    <scope>NUCLEOTIDE SEQUENCE</scope>
    <source>
        <strain evidence="5">CCMP2712</strain>
    </source>
</reference>
<evidence type="ECO:0000313" key="3">
    <source>
        <dbReference type="EMBL" id="EKX42950.1"/>
    </source>
</evidence>
<dbReference type="Pfam" id="PF00400">
    <property type="entry name" value="WD40"/>
    <property type="match status" value="1"/>
</dbReference>
<dbReference type="InterPro" id="IPR001680">
    <property type="entry name" value="WD40_rpt"/>
</dbReference>
<sequence length="253" mass="27318">MASFSILLLLLTFILVLLLLLLPLLFPSRFFSAQIPPLSRCIYMKDYRHASQQHKIETGLSGFSKEELAVERVTCVALSDDLEIFAAGGSCGSLRVWRIEEGEGGEASVADHVELAGEQEDESDILCLRCQSCADRFWWISAGDSLGRVHTWRVEVDGAGRLAVVHQWKEQTHEGAVLSMHLYAGTAVSGSSTGTVAVASLETGGLLASFQAFDSSVGVTALTARRKIIVSGSSEGDVVLWDFSNKILTLPGS</sequence>
<keyword evidence="1" id="KW-0853">WD repeat</keyword>
<keyword evidence="5" id="KW-1185">Reference proteome</keyword>
<dbReference type="HOGENOM" id="CLU_1100249_0_0_1"/>
<dbReference type="Proteomes" id="UP000011087">
    <property type="component" value="Unassembled WGS sequence"/>
</dbReference>
<dbReference type="PaxDb" id="55529-EKX42950"/>
<dbReference type="SUPFAM" id="SSF50978">
    <property type="entry name" value="WD40 repeat-like"/>
    <property type="match status" value="1"/>
</dbReference>
<dbReference type="InterPro" id="IPR036322">
    <property type="entry name" value="WD40_repeat_dom_sf"/>
</dbReference>
<reference evidence="4" key="3">
    <citation type="submission" date="2015-06" db="UniProtKB">
        <authorList>
            <consortium name="EnsemblProtists"/>
        </authorList>
    </citation>
    <scope>IDENTIFICATION</scope>
</reference>
<dbReference type="RefSeq" id="XP_005829930.1">
    <property type="nucleotide sequence ID" value="XM_005829873.1"/>
</dbReference>
<dbReference type="SMART" id="SM00320">
    <property type="entry name" value="WD40"/>
    <property type="match status" value="3"/>
</dbReference>
<dbReference type="PANTHER" id="PTHR44019:SF17">
    <property type="entry name" value="F-BOX_WD REPEAT-CONTAINING PROTEIN 12"/>
    <property type="match status" value="1"/>
</dbReference>
<dbReference type="Gene3D" id="2.130.10.10">
    <property type="entry name" value="YVTN repeat-like/Quinoprotein amine dehydrogenase"/>
    <property type="match status" value="1"/>
</dbReference>
<evidence type="ECO:0000313" key="4">
    <source>
        <dbReference type="EnsemblProtists" id="EKX42950"/>
    </source>
</evidence>
<dbReference type="EMBL" id="JH993013">
    <property type="protein sequence ID" value="EKX42950.1"/>
    <property type="molecule type" value="Genomic_DNA"/>
</dbReference>
<organism evidence="3">
    <name type="scientific">Guillardia theta (strain CCMP2712)</name>
    <name type="common">Cryptophyte</name>
    <dbReference type="NCBI Taxonomy" id="905079"/>
    <lineage>
        <taxon>Eukaryota</taxon>
        <taxon>Cryptophyceae</taxon>
        <taxon>Pyrenomonadales</taxon>
        <taxon>Geminigeraceae</taxon>
        <taxon>Guillardia</taxon>
    </lineage>
</organism>
<name>L1J4D6_GUITC</name>
<evidence type="ECO:0000256" key="1">
    <source>
        <dbReference type="ARBA" id="ARBA00022574"/>
    </source>
</evidence>
<dbReference type="AlphaFoldDB" id="L1J4D6"/>
<gene>
    <name evidence="3" type="ORF">GUITHDRAFT_163975</name>
</gene>
<dbReference type="EnsemblProtists" id="EKX42950">
    <property type="protein sequence ID" value="EKX42950"/>
    <property type="gene ID" value="GUITHDRAFT_163975"/>
</dbReference>
<evidence type="ECO:0000313" key="5">
    <source>
        <dbReference type="Proteomes" id="UP000011087"/>
    </source>
</evidence>
<evidence type="ECO:0000256" key="2">
    <source>
        <dbReference type="ARBA" id="ARBA00022737"/>
    </source>
</evidence>
<dbReference type="InterPro" id="IPR050505">
    <property type="entry name" value="WDR55/POC1"/>
</dbReference>
<keyword evidence="2" id="KW-0677">Repeat</keyword>
<proteinExistence type="predicted"/>
<accession>L1J4D6</accession>
<dbReference type="GeneID" id="17299689"/>
<dbReference type="PANTHER" id="PTHR44019">
    <property type="entry name" value="WD REPEAT-CONTAINING PROTEIN 55"/>
    <property type="match status" value="1"/>
</dbReference>
<dbReference type="KEGG" id="gtt:GUITHDRAFT_163975"/>
<dbReference type="InterPro" id="IPR015943">
    <property type="entry name" value="WD40/YVTN_repeat-like_dom_sf"/>
</dbReference>
<reference evidence="3 5" key="1">
    <citation type="journal article" date="2012" name="Nature">
        <title>Algal genomes reveal evolutionary mosaicism and the fate of nucleomorphs.</title>
        <authorList>
            <consortium name="DOE Joint Genome Institute"/>
            <person name="Curtis B.A."/>
            <person name="Tanifuji G."/>
            <person name="Burki F."/>
            <person name="Gruber A."/>
            <person name="Irimia M."/>
            <person name="Maruyama S."/>
            <person name="Arias M.C."/>
            <person name="Ball S.G."/>
            <person name="Gile G.H."/>
            <person name="Hirakawa Y."/>
            <person name="Hopkins J.F."/>
            <person name="Kuo A."/>
            <person name="Rensing S.A."/>
            <person name="Schmutz J."/>
            <person name="Symeonidi A."/>
            <person name="Elias M."/>
            <person name="Eveleigh R.J."/>
            <person name="Herman E.K."/>
            <person name="Klute M.J."/>
            <person name="Nakayama T."/>
            <person name="Obornik M."/>
            <person name="Reyes-Prieto A."/>
            <person name="Armbrust E.V."/>
            <person name="Aves S.J."/>
            <person name="Beiko R.G."/>
            <person name="Coutinho P."/>
            <person name="Dacks J.B."/>
            <person name="Durnford D.G."/>
            <person name="Fast N.M."/>
            <person name="Green B.R."/>
            <person name="Grisdale C.J."/>
            <person name="Hempel F."/>
            <person name="Henrissat B."/>
            <person name="Hoppner M.P."/>
            <person name="Ishida K."/>
            <person name="Kim E."/>
            <person name="Koreny L."/>
            <person name="Kroth P.G."/>
            <person name="Liu Y."/>
            <person name="Malik S.B."/>
            <person name="Maier U.G."/>
            <person name="McRose D."/>
            <person name="Mock T."/>
            <person name="Neilson J.A."/>
            <person name="Onodera N.T."/>
            <person name="Poole A.M."/>
            <person name="Pritham E.J."/>
            <person name="Richards T.A."/>
            <person name="Rocap G."/>
            <person name="Roy S.W."/>
            <person name="Sarai C."/>
            <person name="Schaack S."/>
            <person name="Shirato S."/>
            <person name="Slamovits C.H."/>
            <person name="Spencer D.F."/>
            <person name="Suzuki S."/>
            <person name="Worden A.Z."/>
            <person name="Zauner S."/>
            <person name="Barry K."/>
            <person name="Bell C."/>
            <person name="Bharti A.K."/>
            <person name="Crow J.A."/>
            <person name="Grimwood J."/>
            <person name="Kramer R."/>
            <person name="Lindquist E."/>
            <person name="Lucas S."/>
            <person name="Salamov A."/>
            <person name="McFadden G.I."/>
            <person name="Lane C.E."/>
            <person name="Keeling P.J."/>
            <person name="Gray M.W."/>
            <person name="Grigoriev I.V."/>
            <person name="Archibald J.M."/>
        </authorList>
    </citation>
    <scope>NUCLEOTIDE SEQUENCE</scope>
    <source>
        <strain evidence="3 5">CCMP2712</strain>
    </source>
</reference>
<protein>
    <submittedName>
        <fullName evidence="3 4">Uncharacterized protein</fullName>
    </submittedName>
</protein>